<proteinExistence type="inferred from homology"/>
<dbReference type="PIRSF" id="PIRSF006305">
    <property type="entry name" value="Maf"/>
    <property type="match status" value="1"/>
</dbReference>
<dbReference type="GO" id="GO:0005737">
    <property type="term" value="C:cytoplasm"/>
    <property type="evidence" value="ECO:0007669"/>
    <property type="project" value="UniProtKB-SubCell"/>
</dbReference>
<dbReference type="GO" id="GO:0047429">
    <property type="term" value="F:nucleoside triphosphate diphosphatase activity"/>
    <property type="evidence" value="ECO:0007669"/>
    <property type="project" value="UniProtKB-EC"/>
</dbReference>
<dbReference type="GO" id="GO:0009117">
    <property type="term" value="P:nucleotide metabolic process"/>
    <property type="evidence" value="ECO:0007669"/>
    <property type="project" value="UniProtKB-KW"/>
</dbReference>
<feature type="site" description="Important for substrate specificity" evidence="3">
    <location>
        <position position="14"/>
    </location>
</feature>
<dbReference type="Pfam" id="PF02545">
    <property type="entry name" value="Maf"/>
    <property type="match status" value="1"/>
</dbReference>
<accession>A0A7R7IE99</accession>
<dbReference type="NCBIfam" id="TIGR00172">
    <property type="entry name" value="maf"/>
    <property type="match status" value="1"/>
</dbReference>
<feature type="site" description="Important for substrate specificity" evidence="3">
    <location>
        <position position="163"/>
    </location>
</feature>
<dbReference type="PANTHER" id="PTHR43213:SF5">
    <property type="entry name" value="BIFUNCTIONAL DTTP_UTP PYROPHOSPHATASE_METHYLTRANSFERASE PROTEIN-RELATED"/>
    <property type="match status" value="1"/>
</dbReference>
<dbReference type="Gene3D" id="3.90.950.10">
    <property type="match status" value="1"/>
</dbReference>
<evidence type="ECO:0000256" key="2">
    <source>
        <dbReference type="ARBA" id="ARBA00022801"/>
    </source>
</evidence>
<comment type="similarity">
    <text evidence="3">Belongs to the Maf family. YhdE subfamily.</text>
</comment>
<dbReference type="InterPro" id="IPR029001">
    <property type="entry name" value="ITPase-like_fam"/>
</dbReference>
<comment type="cofactor">
    <cofactor evidence="1 3">
        <name>a divalent metal cation</name>
        <dbReference type="ChEBI" id="CHEBI:60240"/>
    </cofactor>
</comment>
<gene>
    <name evidence="4" type="primary">maf</name>
    <name evidence="4" type="ORF">bsdtb5_30560</name>
</gene>
<evidence type="ECO:0000256" key="1">
    <source>
        <dbReference type="ARBA" id="ARBA00001968"/>
    </source>
</evidence>
<keyword evidence="3" id="KW-0546">Nucleotide metabolism</keyword>
<comment type="subcellular location">
    <subcellularLocation>
        <location evidence="3">Cytoplasm</location>
    </subcellularLocation>
</comment>
<name>A0A7R7IE99_9FIRM</name>
<dbReference type="PANTHER" id="PTHR43213">
    <property type="entry name" value="BIFUNCTIONAL DTTP/UTP PYROPHOSPHATASE/METHYLTRANSFERASE PROTEIN-RELATED"/>
    <property type="match status" value="1"/>
</dbReference>
<keyword evidence="3" id="KW-0963">Cytoplasm</keyword>
<comment type="catalytic activity">
    <reaction evidence="3">
        <text>dTTP + H2O = dTMP + diphosphate + H(+)</text>
        <dbReference type="Rhea" id="RHEA:28534"/>
        <dbReference type="ChEBI" id="CHEBI:15377"/>
        <dbReference type="ChEBI" id="CHEBI:15378"/>
        <dbReference type="ChEBI" id="CHEBI:33019"/>
        <dbReference type="ChEBI" id="CHEBI:37568"/>
        <dbReference type="ChEBI" id="CHEBI:63528"/>
        <dbReference type="EC" id="3.6.1.9"/>
    </reaction>
</comment>
<organism evidence="4 5">
    <name type="scientific">Anaeromicropila herbilytica</name>
    <dbReference type="NCBI Taxonomy" id="2785025"/>
    <lineage>
        <taxon>Bacteria</taxon>
        <taxon>Bacillati</taxon>
        <taxon>Bacillota</taxon>
        <taxon>Clostridia</taxon>
        <taxon>Lachnospirales</taxon>
        <taxon>Lachnospiraceae</taxon>
        <taxon>Anaeromicropila</taxon>
    </lineage>
</organism>
<keyword evidence="2 3" id="KW-0378">Hydrolase</keyword>
<protein>
    <recommendedName>
        <fullName evidence="3">dTTP/UTP pyrophosphatase</fullName>
        <shortName evidence="3">dTTPase/UTPase</shortName>
        <ecNumber evidence="3">3.6.1.9</ecNumber>
    </recommendedName>
    <alternativeName>
        <fullName evidence="3">Nucleoside triphosphate pyrophosphatase</fullName>
    </alternativeName>
    <alternativeName>
        <fullName evidence="3">Nucleotide pyrophosphatase</fullName>
        <shortName evidence="3">Nucleotide PPase</shortName>
    </alternativeName>
</protein>
<feature type="active site" description="Proton acceptor" evidence="3">
    <location>
        <position position="71"/>
    </location>
</feature>
<keyword evidence="5" id="KW-1185">Reference proteome</keyword>
<feature type="site" description="Important for substrate specificity" evidence="3">
    <location>
        <position position="72"/>
    </location>
</feature>
<evidence type="ECO:0000313" key="4">
    <source>
        <dbReference type="EMBL" id="BCN31761.1"/>
    </source>
</evidence>
<dbReference type="EMBL" id="AP024169">
    <property type="protein sequence ID" value="BCN31761.1"/>
    <property type="molecule type" value="Genomic_DNA"/>
</dbReference>
<dbReference type="InterPro" id="IPR003697">
    <property type="entry name" value="Maf-like"/>
</dbReference>
<dbReference type="HAMAP" id="MF_00528">
    <property type="entry name" value="Maf"/>
    <property type="match status" value="1"/>
</dbReference>
<dbReference type="Proteomes" id="UP000595897">
    <property type="component" value="Chromosome"/>
</dbReference>
<comment type="function">
    <text evidence="3">Nucleoside triphosphate pyrophosphatase that hydrolyzes dTTP and UTP. May have a dual role in cell division arrest and in preventing the incorporation of modified nucleotides into cellular nucleic acids.</text>
</comment>
<dbReference type="CDD" id="cd00555">
    <property type="entry name" value="Maf"/>
    <property type="match status" value="1"/>
</dbReference>
<evidence type="ECO:0000313" key="5">
    <source>
        <dbReference type="Proteomes" id="UP000595897"/>
    </source>
</evidence>
<dbReference type="AlphaFoldDB" id="A0A7R7IE99"/>
<dbReference type="KEGG" id="ahb:bsdtb5_30560"/>
<dbReference type="SUPFAM" id="SSF52972">
    <property type="entry name" value="ITPase-like"/>
    <property type="match status" value="1"/>
</dbReference>
<comment type="catalytic activity">
    <reaction evidence="3">
        <text>UTP + H2O = UMP + diphosphate + H(+)</text>
        <dbReference type="Rhea" id="RHEA:29395"/>
        <dbReference type="ChEBI" id="CHEBI:15377"/>
        <dbReference type="ChEBI" id="CHEBI:15378"/>
        <dbReference type="ChEBI" id="CHEBI:33019"/>
        <dbReference type="ChEBI" id="CHEBI:46398"/>
        <dbReference type="ChEBI" id="CHEBI:57865"/>
        <dbReference type="EC" id="3.6.1.9"/>
    </reaction>
</comment>
<reference evidence="4 5" key="1">
    <citation type="submission" date="2020-11" db="EMBL/GenBank/DDBJ databases">
        <title>Draft genome sequencing of a Lachnospiraceae strain isolated from anoxic soil subjected to BSD treatment.</title>
        <authorList>
            <person name="Uek A."/>
            <person name="Tonouchi A."/>
        </authorList>
    </citation>
    <scope>NUCLEOTIDE SEQUENCE [LARGE SCALE GENOMIC DNA]</scope>
    <source>
        <strain evidence="4 5">TB5</strain>
    </source>
</reference>
<evidence type="ECO:0000256" key="3">
    <source>
        <dbReference type="HAMAP-Rule" id="MF_00528"/>
    </source>
</evidence>
<comment type="caution">
    <text evidence="3">Lacks conserved residue(s) required for the propagation of feature annotation.</text>
</comment>
<dbReference type="EC" id="3.6.1.9" evidence="3"/>
<sequence>MKMKPIILASSSPRRREILEQVGVSFEIVPSDKEEIITKTKPYDIVKDLASMKANDVLLKVSKPSIIIGADTIVAHNDRIMGKPKDELDAKHMIQELQNDTHEVYTGVSIILSDYNDENILISKELNFYEKTSVSVTAISEDEIDAYVASKEPLDKAGAYAIQGRFATFISKIEGDYFNVVGLPIAKIYEALKREGITINYI</sequence>